<dbReference type="Pfam" id="PF00005">
    <property type="entry name" value="ABC_tran"/>
    <property type="match status" value="1"/>
</dbReference>
<organism evidence="8 9">
    <name type="scientific">Serinicoccus hydrothermalis</name>
    <dbReference type="NCBI Taxonomy" id="1758689"/>
    <lineage>
        <taxon>Bacteria</taxon>
        <taxon>Bacillati</taxon>
        <taxon>Actinomycetota</taxon>
        <taxon>Actinomycetes</taxon>
        <taxon>Micrococcales</taxon>
        <taxon>Ornithinimicrobiaceae</taxon>
        <taxon>Serinicoccus</taxon>
    </lineage>
</organism>
<dbReference type="Pfam" id="PF13732">
    <property type="entry name" value="DrrA1-3_C"/>
    <property type="match status" value="1"/>
</dbReference>
<evidence type="ECO:0000259" key="7">
    <source>
        <dbReference type="PROSITE" id="PS50893"/>
    </source>
</evidence>
<dbReference type="PROSITE" id="PS00211">
    <property type="entry name" value="ABC_TRANSPORTER_1"/>
    <property type="match status" value="1"/>
</dbReference>
<keyword evidence="6" id="KW-0046">Antibiotic resistance</keyword>
<evidence type="ECO:0000256" key="6">
    <source>
        <dbReference type="ARBA" id="ARBA00023251"/>
    </source>
</evidence>
<proteinExistence type="inferred from homology"/>
<dbReference type="InterPro" id="IPR025302">
    <property type="entry name" value="DrrA1/2-like_C"/>
</dbReference>
<evidence type="ECO:0000256" key="3">
    <source>
        <dbReference type="ARBA" id="ARBA00022448"/>
    </source>
</evidence>
<dbReference type="GO" id="GO:0005524">
    <property type="term" value="F:ATP binding"/>
    <property type="evidence" value="ECO:0007669"/>
    <property type="project" value="UniProtKB-KW"/>
</dbReference>
<dbReference type="EMBL" id="CP014989">
    <property type="protein sequence ID" value="ANS79060.1"/>
    <property type="molecule type" value="Genomic_DNA"/>
</dbReference>
<dbReference type="GO" id="GO:0005886">
    <property type="term" value="C:plasma membrane"/>
    <property type="evidence" value="ECO:0007669"/>
    <property type="project" value="UniProtKB-SubCell"/>
</dbReference>
<dbReference type="PANTHER" id="PTHR42711:SF5">
    <property type="entry name" value="ABC TRANSPORTER ATP-BINDING PROTEIN NATA"/>
    <property type="match status" value="1"/>
</dbReference>
<evidence type="ECO:0000256" key="2">
    <source>
        <dbReference type="ARBA" id="ARBA00005417"/>
    </source>
</evidence>
<evidence type="ECO:0000313" key="9">
    <source>
        <dbReference type="Proteomes" id="UP000092482"/>
    </source>
</evidence>
<dbReference type="InterPro" id="IPR003593">
    <property type="entry name" value="AAA+_ATPase"/>
</dbReference>
<dbReference type="KEGG" id="serj:SGUI_1664"/>
<gene>
    <name evidence="8" type="ORF">SGUI_1664</name>
</gene>
<evidence type="ECO:0000313" key="8">
    <source>
        <dbReference type="EMBL" id="ANS79060.1"/>
    </source>
</evidence>
<evidence type="ECO:0000256" key="5">
    <source>
        <dbReference type="ARBA" id="ARBA00022840"/>
    </source>
</evidence>
<dbReference type="STRING" id="1758689.SGUI_1664"/>
<name>A0A1B1NC79_9MICO</name>
<evidence type="ECO:0000256" key="4">
    <source>
        <dbReference type="ARBA" id="ARBA00022741"/>
    </source>
</evidence>
<sequence>MDGIPTGPRTRGPDHPTEEGHEVLELERLTRAYGEHLAVDEVSFTVPDGRMVGFVGGNGAGKTTTMRMVMGVLAPSAGGVRWDGEPLTREDRIRFGYMPEERGLYPKQPVLAQLTYLGQLHGMSAEQARERSQDLLTRFGLGERLKSKVEELSLGNQQRAQIIASVLGDPKLLVLDEPFSGLDPAAVDQMSELLREHTSAGVPVLFSSHQLDLVDRLCDSIVVLHGGKVVAEGSSEELRANAPLRYRLTMAGDTGWVRGMPGVEVIDLDGPSVLVQPEGEEVAERLLADAVGRGTVREFSRIRPTLSEIYREVAVA</sequence>
<keyword evidence="5 8" id="KW-0067">ATP-binding</keyword>
<accession>A0A1B1NC79</accession>
<comment type="subcellular location">
    <subcellularLocation>
        <location evidence="1">Cell membrane</location>
        <topology evidence="1">Peripheral membrane protein</topology>
    </subcellularLocation>
</comment>
<reference evidence="8 9" key="1">
    <citation type="submission" date="2016-03" db="EMBL/GenBank/DDBJ databases">
        <title>Shallow-sea hydrothermal system.</title>
        <authorList>
            <person name="Tang K."/>
        </authorList>
    </citation>
    <scope>NUCLEOTIDE SEQUENCE [LARGE SCALE GENOMIC DNA]</scope>
    <source>
        <strain evidence="8 9">JLT9</strain>
    </source>
</reference>
<dbReference type="InterPro" id="IPR003439">
    <property type="entry name" value="ABC_transporter-like_ATP-bd"/>
</dbReference>
<dbReference type="PANTHER" id="PTHR42711">
    <property type="entry name" value="ABC TRANSPORTER ATP-BINDING PROTEIN"/>
    <property type="match status" value="1"/>
</dbReference>
<dbReference type="InterPro" id="IPR017871">
    <property type="entry name" value="ABC_transporter-like_CS"/>
</dbReference>
<dbReference type="Gene3D" id="3.40.50.300">
    <property type="entry name" value="P-loop containing nucleotide triphosphate hydrolases"/>
    <property type="match status" value="1"/>
</dbReference>
<dbReference type="PROSITE" id="PS50893">
    <property type="entry name" value="ABC_TRANSPORTER_2"/>
    <property type="match status" value="1"/>
</dbReference>
<protein>
    <submittedName>
        <fullName evidence="8">ABC transporter, ATP-binding protein</fullName>
    </submittedName>
</protein>
<dbReference type="SUPFAM" id="SSF52540">
    <property type="entry name" value="P-loop containing nucleoside triphosphate hydrolases"/>
    <property type="match status" value="1"/>
</dbReference>
<keyword evidence="4" id="KW-0547">Nucleotide-binding</keyword>
<dbReference type="Proteomes" id="UP000092482">
    <property type="component" value="Chromosome"/>
</dbReference>
<dbReference type="AlphaFoldDB" id="A0A1B1NC79"/>
<dbReference type="PATRIC" id="fig|1758689.4.peg.1722"/>
<dbReference type="InterPro" id="IPR050763">
    <property type="entry name" value="ABC_transporter_ATP-binding"/>
</dbReference>
<comment type="similarity">
    <text evidence="2">Belongs to the ABC transporter superfamily.</text>
</comment>
<dbReference type="GO" id="GO:0046677">
    <property type="term" value="P:response to antibiotic"/>
    <property type="evidence" value="ECO:0007669"/>
    <property type="project" value="UniProtKB-KW"/>
</dbReference>
<dbReference type="InterPro" id="IPR027417">
    <property type="entry name" value="P-loop_NTPase"/>
</dbReference>
<feature type="domain" description="ABC transporter" evidence="7">
    <location>
        <begin position="24"/>
        <end position="251"/>
    </location>
</feature>
<keyword evidence="9" id="KW-1185">Reference proteome</keyword>
<keyword evidence="3" id="KW-0813">Transport</keyword>
<evidence type="ECO:0000256" key="1">
    <source>
        <dbReference type="ARBA" id="ARBA00004202"/>
    </source>
</evidence>
<dbReference type="GO" id="GO:0016887">
    <property type="term" value="F:ATP hydrolysis activity"/>
    <property type="evidence" value="ECO:0007669"/>
    <property type="project" value="InterPro"/>
</dbReference>
<dbReference type="SMART" id="SM00382">
    <property type="entry name" value="AAA"/>
    <property type="match status" value="1"/>
</dbReference>